<keyword evidence="1 5" id="KW-0808">Transferase</keyword>
<comment type="similarity">
    <text evidence="3">Belongs to the acetyltransferase family. RimJ subfamily.</text>
</comment>
<reference evidence="5 6" key="1">
    <citation type="submission" date="2017-07" db="EMBL/GenBank/DDBJ databases">
        <title>Phenotypical and genomic characterization of a clinical isolate of Shewanella bicestrii sp. nov. producing an extended-spectrum beta-lactamase and a new oxacillinase variant.</title>
        <authorList>
            <person name="Jousset A.B."/>
            <person name="Bonnin R.A."/>
            <person name="Girlich D."/>
            <person name="Dabos L."/>
            <person name="Potron A."/>
            <person name="Dortet L."/>
            <person name="Glaser P."/>
            <person name="Naas T."/>
        </authorList>
    </citation>
    <scope>NUCLEOTIDE SEQUENCE [LARGE SCALE GENOMIC DNA]</scope>
    <source>
        <strain evidence="5 6">JAB-1</strain>
    </source>
</reference>
<evidence type="ECO:0000313" key="6">
    <source>
        <dbReference type="Proteomes" id="UP000198367"/>
    </source>
</evidence>
<dbReference type="InterPro" id="IPR051531">
    <property type="entry name" value="N-acetyltransferase"/>
</dbReference>
<keyword evidence="6" id="KW-1185">Reference proteome</keyword>
<dbReference type="PANTHER" id="PTHR43792">
    <property type="entry name" value="GNAT FAMILY, PUTATIVE (AFU_ORTHOLOGUE AFUA_3G00765)-RELATED-RELATED"/>
    <property type="match status" value="1"/>
</dbReference>
<evidence type="ECO:0000256" key="3">
    <source>
        <dbReference type="ARBA" id="ARBA00038502"/>
    </source>
</evidence>
<dbReference type="EMBL" id="CP022358">
    <property type="protein sequence ID" value="ASK69748.1"/>
    <property type="molecule type" value="Genomic_DNA"/>
</dbReference>
<dbReference type="AlphaFoldDB" id="A0A220UNH0"/>
<dbReference type="PANTHER" id="PTHR43792:SF8">
    <property type="entry name" value="[RIBOSOMAL PROTEIN US5]-ALANINE N-ACETYLTRANSFERASE"/>
    <property type="match status" value="1"/>
</dbReference>
<dbReference type="PROSITE" id="PS51186">
    <property type="entry name" value="GNAT"/>
    <property type="match status" value="1"/>
</dbReference>
<accession>A0A220UNH0</accession>
<name>A0A220UNH0_9GAMM</name>
<dbReference type="InterPro" id="IPR000182">
    <property type="entry name" value="GNAT_dom"/>
</dbReference>
<gene>
    <name evidence="5" type="ORF">CF168_13250</name>
</gene>
<protein>
    <submittedName>
        <fullName evidence="5">GNAT family N-acetyltransferase</fullName>
    </submittedName>
</protein>
<dbReference type="GO" id="GO:0016747">
    <property type="term" value="F:acyltransferase activity, transferring groups other than amino-acyl groups"/>
    <property type="evidence" value="ECO:0007669"/>
    <property type="project" value="InterPro"/>
</dbReference>
<dbReference type="Pfam" id="PF13302">
    <property type="entry name" value="Acetyltransf_3"/>
    <property type="match status" value="1"/>
</dbReference>
<dbReference type="Gene3D" id="3.40.630.30">
    <property type="match status" value="1"/>
</dbReference>
<evidence type="ECO:0000259" key="4">
    <source>
        <dbReference type="PROSITE" id="PS51186"/>
    </source>
</evidence>
<dbReference type="Proteomes" id="UP000198367">
    <property type="component" value="Chromosome"/>
</dbReference>
<dbReference type="RefSeq" id="WP_089068104.1">
    <property type="nucleotide sequence ID" value="NZ_CP022358.1"/>
</dbReference>
<dbReference type="KEGG" id="sbj:CF168_13250"/>
<sequence>MLGIKIETERLVLKAFHEDDSQALFDIFSEPEVMRYWNTPPWRSLDDAAAFINNSSDSMCDSRGMTLGVYKKHSGELLGKVMLFNYDKESKRAEIGFGISQRYWGKGIVSEAGAALIKFAFNTLGLRRIEAEIDPENVSSANVLERMGFIKEGLLRQRWEVSSVISDSALYGLLAEDLKAREQQI</sequence>
<dbReference type="CDD" id="cd04301">
    <property type="entry name" value="NAT_SF"/>
    <property type="match status" value="1"/>
</dbReference>
<keyword evidence="2" id="KW-0012">Acyltransferase</keyword>
<evidence type="ECO:0000256" key="1">
    <source>
        <dbReference type="ARBA" id="ARBA00022679"/>
    </source>
</evidence>
<dbReference type="SUPFAM" id="SSF55729">
    <property type="entry name" value="Acyl-CoA N-acyltransferases (Nat)"/>
    <property type="match status" value="1"/>
</dbReference>
<feature type="domain" description="N-acetyltransferase" evidence="4">
    <location>
        <begin position="11"/>
        <end position="176"/>
    </location>
</feature>
<evidence type="ECO:0000256" key="2">
    <source>
        <dbReference type="ARBA" id="ARBA00023315"/>
    </source>
</evidence>
<dbReference type="InterPro" id="IPR016181">
    <property type="entry name" value="Acyl_CoA_acyltransferase"/>
</dbReference>
<evidence type="ECO:0000313" key="5">
    <source>
        <dbReference type="EMBL" id="ASK69748.1"/>
    </source>
</evidence>
<organism evidence="5 6">
    <name type="scientific">Shewanella bicestrii</name>
    <dbReference type="NCBI Taxonomy" id="2018305"/>
    <lineage>
        <taxon>Bacteria</taxon>
        <taxon>Pseudomonadati</taxon>
        <taxon>Pseudomonadota</taxon>
        <taxon>Gammaproteobacteria</taxon>
        <taxon>Alteromonadales</taxon>
        <taxon>Shewanellaceae</taxon>
        <taxon>Shewanella</taxon>
    </lineage>
</organism>
<proteinExistence type="inferred from homology"/>